<evidence type="ECO:0000313" key="5">
    <source>
        <dbReference type="EMBL" id="BAF80988.1"/>
    </source>
</evidence>
<gene>
    <name evidence="1" type="primary">CLA0750</name>
</gene>
<dbReference type="EMBL" id="AB295440">
    <property type="protein sequence ID" value="BAF80992.1"/>
    <property type="molecule type" value="Genomic_DNA"/>
</dbReference>
<name>A8CE06_CAMLA</name>
<dbReference type="EMBL" id="AB295437">
    <property type="protein sequence ID" value="BAF80980.1"/>
    <property type="molecule type" value="Genomic_DNA"/>
</dbReference>
<accession>A8CE06</accession>
<sequence length="42" mass="5026">MSKIMKTMDGNEATLRCLCIYRGCWNLSYHSKLSYGRLYRYV</sequence>
<proteinExistence type="predicted"/>
<dbReference type="EMBL" id="AB295438">
    <property type="protein sequence ID" value="BAF80984.1"/>
    <property type="molecule type" value="Genomic_DNA"/>
</dbReference>
<dbReference type="AlphaFoldDB" id="A8CE06"/>
<evidence type="ECO:0000313" key="1">
    <source>
        <dbReference type="EMBL" id="BAF80968.1"/>
    </source>
</evidence>
<evidence type="ECO:0000313" key="3">
    <source>
        <dbReference type="EMBL" id="BAF80980.1"/>
    </source>
</evidence>
<reference evidence="1" key="1">
    <citation type="journal article" date="2009" name="BMC Microbiol.">
        <title>Structural analysis of the full-length gene encoding a fibronectin-binding-like protein (CadF) and its adjacent genetic loci within Campylobacter lari.</title>
        <authorList>
            <person name="Hirayama J."/>
            <person name="Sekizuka T."/>
            <person name="Tazumi A."/>
            <person name="Taneike I."/>
            <person name="Moore J.E."/>
            <person name="Millar B.C."/>
            <person name="Matsuda M."/>
        </authorList>
    </citation>
    <scope>NUCLEOTIDE SEQUENCE</scope>
    <source>
        <strain evidence="5">89049</strain>
        <strain evidence="6">92251</strain>
        <strain evidence="2">A1</strain>
        <strain evidence="3">A2</strain>
        <strain evidence="4">A3</strain>
        <strain evidence="1">NCTC 12896</strain>
    </source>
</reference>
<organism evidence="1">
    <name type="scientific">Campylobacter lari</name>
    <dbReference type="NCBI Taxonomy" id="201"/>
    <lineage>
        <taxon>Bacteria</taxon>
        <taxon>Pseudomonadati</taxon>
        <taxon>Campylobacterota</taxon>
        <taxon>Epsilonproteobacteria</taxon>
        <taxon>Campylobacterales</taxon>
        <taxon>Campylobacteraceae</taxon>
        <taxon>Campylobacter</taxon>
    </lineage>
</organism>
<evidence type="ECO:0000313" key="6">
    <source>
        <dbReference type="EMBL" id="BAF80992.1"/>
    </source>
</evidence>
<dbReference type="EMBL" id="AB295436">
    <property type="protein sequence ID" value="BAF80976.1"/>
    <property type="molecule type" value="Genomic_DNA"/>
</dbReference>
<keyword evidence="1" id="KW-0670">Pyruvate</keyword>
<evidence type="ECO:0000313" key="2">
    <source>
        <dbReference type="EMBL" id="BAF80976.1"/>
    </source>
</evidence>
<dbReference type="EMBL" id="AB295434">
    <property type="protein sequence ID" value="BAF80968.1"/>
    <property type="molecule type" value="Genomic_DNA"/>
</dbReference>
<protein>
    <submittedName>
        <fullName evidence="1">Pyruvate ferredoxin/flavodoxin oxidoreductase family protein</fullName>
    </submittedName>
</protein>
<evidence type="ECO:0000313" key="4">
    <source>
        <dbReference type="EMBL" id="BAF80984.1"/>
    </source>
</evidence>
<dbReference type="EMBL" id="AB295439">
    <property type="protein sequence ID" value="BAF80988.1"/>
    <property type="molecule type" value="Genomic_DNA"/>
</dbReference>
<feature type="non-terminal residue" evidence="1">
    <location>
        <position position="42"/>
    </location>
</feature>